<feature type="signal peptide" evidence="1">
    <location>
        <begin position="1"/>
        <end position="20"/>
    </location>
</feature>
<organism evidence="2 3">
    <name type="scientific">Sagittula marina</name>
    <dbReference type="NCBI Taxonomy" id="943940"/>
    <lineage>
        <taxon>Bacteria</taxon>
        <taxon>Pseudomonadati</taxon>
        <taxon>Pseudomonadota</taxon>
        <taxon>Alphaproteobacteria</taxon>
        <taxon>Rhodobacterales</taxon>
        <taxon>Roseobacteraceae</taxon>
        <taxon>Sagittula</taxon>
    </lineage>
</organism>
<feature type="chain" id="PRO_5030660162" description="Secreted protein" evidence="1">
    <location>
        <begin position="21"/>
        <end position="83"/>
    </location>
</feature>
<evidence type="ECO:0000256" key="1">
    <source>
        <dbReference type="SAM" id="SignalP"/>
    </source>
</evidence>
<dbReference type="EMBL" id="JACIEJ010000005">
    <property type="protein sequence ID" value="MBB3986081.1"/>
    <property type="molecule type" value="Genomic_DNA"/>
</dbReference>
<accession>A0A7W6DQX5</accession>
<dbReference type="AlphaFoldDB" id="A0A7W6DQX5"/>
<evidence type="ECO:0000313" key="3">
    <source>
        <dbReference type="Proteomes" id="UP000541426"/>
    </source>
</evidence>
<sequence length="83" mass="8519">MTKLSALAILMAATATAAFAATDMMAPSQPEVIEIEVAPHELAQCRETLAQVASMPVVSDEGYALPVSASEGLPTVACVSRDA</sequence>
<name>A0A7W6DQX5_9RHOB</name>
<comment type="caution">
    <text evidence="2">The sequence shown here is derived from an EMBL/GenBank/DDBJ whole genome shotgun (WGS) entry which is preliminary data.</text>
</comment>
<keyword evidence="3" id="KW-1185">Reference proteome</keyword>
<gene>
    <name evidence="2" type="ORF">GGQ68_002419</name>
</gene>
<evidence type="ECO:0000313" key="2">
    <source>
        <dbReference type="EMBL" id="MBB3986081.1"/>
    </source>
</evidence>
<dbReference type="Proteomes" id="UP000541426">
    <property type="component" value="Unassembled WGS sequence"/>
</dbReference>
<dbReference type="RefSeq" id="WP_183966188.1">
    <property type="nucleotide sequence ID" value="NZ_BAABBZ010000007.1"/>
</dbReference>
<protein>
    <recommendedName>
        <fullName evidence="4">Secreted protein</fullName>
    </recommendedName>
</protein>
<evidence type="ECO:0008006" key="4">
    <source>
        <dbReference type="Google" id="ProtNLM"/>
    </source>
</evidence>
<reference evidence="2 3" key="1">
    <citation type="submission" date="2020-08" db="EMBL/GenBank/DDBJ databases">
        <title>Genomic Encyclopedia of Type Strains, Phase IV (KMG-IV): sequencing the most valuable type-strain genomes for metagenomic binning, comparative biology and taxonomic classification.</title>
        <authorList>
            <person name="Goeker M."/>
        </authorList>
    </citation>
    <scope>NUCLEOTIDE SEQUENCE [LARGE SCALE GENOMIC DNA]</scope>
    <source>
        <strain evidence="2 3">DSM 102235</strain>
    </source>
</reference>
<proteinExistence type="predicted"/>
<keyword evidence="1" id="KW-0732">Signal</keyword>